<dbReference type="STRING" id="1123071.SAMN02745181_0511"/>
<dbReference type="Proteomes" id="UP000184510">
    <property type="component" value="Unassembled WGS sequence"/>
</dbReference>
<organism evidence="2 3">
    <name type="scientific">Rubritalea squalenifaciens DSM 18772</name>
    <dbReference type="NCBI Taxonomy" id="1123071"/>
    <lineage>
        <taxon>Bacteria</taxon>
        <taxon>Pseudomonadati</taxon>
        <taxon>Verrucomicrobiota</taxon>
        <taxon>Verrucomicrobiia</taxon>
        <taxon>Verrucomicrobiales</taxon>
        <taxon>Rubritaleaceae</taxon>
        <taxon>Rubritalea</taxon>
    </lineage>
</organism>
<accession>A0A1M6CLN5</accession>
<evidence type="ECO:0000256" key="1">
    <source>
        <dbReference type="SAM" id="MobiDB-lite"/>
    </source>
</evidence>
<reference evidence="2 3" key="1">
    <citation type="submission" date="2016-11" db="EMBL/GenBank/DDBJ databases">
        <authorList>
            <person name="Jaros S."/>
            <person name="Januszkiewicz K."/>
            <person name="Wedrychowicz H."/>
        </authorList>
    </citation>
    <scope>NUCLEOTIDE SEQUENCE [LARGE SCALE GENOMIC DNA]</scope>
    <source>
        <strain evidence="2 3">DSM 18772</strain>
    </source>
</reference>
<keyword evidence="3" id="KW-1185">Reference proteome</keyword>
<feature type="region of interest" description="Disordered" evidence="1">
    <location>
        <begin position="1"/>
        <end position="47"/>
    </location>
</feature>
<evidence type="ECO:0000313" key="2">
    <source>
        <dbReference type="EMBL" id="SHI61869.1"/>
    </source>
</evidence>
<dbReference type="AlphaFoldDB" id="A0A1M6CLN5"/>
<dbReference type="EMBL" id="FQYR01000002">
    <property type="protein sequence ID" value="SHI61869.1"/>
    <property type="molecule type" value="Genomic_DNA"/>
</dbReference>
<dbReference type="InParanoid" id="A0A1M6CLN5"/>
<name>A0A1M6CLN5_9BACT</name>
<proteinExistence type="predicted"/>
<dbReference type="RefSeq" id="WP_159434745.1">
    <property type="nucleotide sequence ID" value="NZ_FQYR01000002.1"/>
</dbReference>
<gene>
    <name evidence="2" type="ORF">SAMN02745181_0511</name>
</gene>
<sequence>MKATKNDKSNKMRRPADDSPRVESSHDENLNPQSMRGCRQAAGVLGR</sequence>
<protein>
    <submittedName>
        <fullName evidence="2">Uncharacterized protein</fullName>
    </submittedName>
</protein>
<feature type="compositionally biased region" description="Basic and acidic residues" evidence="1">
    <location>
        <begin position="1"/>
        <end position="29"/>
    </location>
</feature>
<evidence type="ECO:0000313" key="3">
    <source>
        <dbReference type="Proteomes" id="UP000184510"/>
    </source>
</evidence>